<evidence type="ECO:0000259" key="2">
    <source>
        <dbReference type="Pfam" id="PF19291"/>
    </source>
</evidence>
<dbReference type="Pfam" id="PF19291">
    <property type="entry name" value="TREH_N"/>
    <property type="match status" value="1"/>
</dbReference>
<keyword evidence="3" id="KW-0326">Glycosidase</keyword>
<dbReference type="Proteomes" id="UP000249886">
    <property type="component" value="Unassembled WGS sequence"/>
</dbReference>
<gene>
    <name evidence="3" type="ORF">NCTC10254_00932</name>
</gene>
<dbReference type="EC" id="3.2.1.28" evidence="3"/>
<comment type="caution">
    <text evidence="3">The sequence shown here is derived from an EMBL/GenBank/DDBJ whole genome shotgun (WGS) entry which is preliminary data.</text>
</comment>
<dbReference type="PANTHER" id="PTHR31616:SF0">
    <property type="entry name" value="GLUCAN 1,4-ALPHA-GLUCOSIDASE"/>
    <property type="match status" value="1"/>
</dbReference>
<dbReference type="Pfam" id="PF00723">
    <property type="entry name" value="Glyco_hydro_15"/>
    <property type="match status" value="1"/>
</dbReference>
<dbReference type="InterPro" id="IPR008928">
    <property type="entry name" value="6-hairpin_glycosidase_sf"/>
</dbReference>
<feature type="domain" description="GH15-like" evidence="1">
    <location>
        <begin position="218"/>
        <end position="566"/>
    </location>
</feature>
<dbReference type="InterPro" id="IPR045582">
    <property type="entry name" value="Trehalase-like_N"/>
</dbReference>
<dbReference type="AlphaFoldDB" id="A0A6H9XSC5"/>
<dbReference type="Gene3D" id="1.50.10.10">
    <property type="match status" value="1"/>
</dbReference>
<accession>A0A6H9XSC5</accession>
<sequence>MFTPTNSVPLEEYALIANHHTVALISRAGRVDWFCPQVDHTATFAALLGEPKHGSWSITVDDANMTARTYLDHPDHLILHTTWLSATGTAEVVDYLEGTTLVRAVTCTTGDITVSHDLKIRTDYGSRSPAWHDHFRFVDRQGEAVTALHGPELHHTGRNADFVGSFDLVAGTTLTWTLGETAAPQREFREAPLPPYNGQWVRLAERSAMVLNALALTNGAILAAPTASLPEIIGGDHNWDYRFCWLRDSAFAIDSLLMAEQNGYTRAPVRERAVAWRDWLVRTIDPENLQIVYGVRGETHLEERILAHLPGYLDSLPVRVGNAAASQFQADVVGEILLVCRHMREAGIPETEESWRLQTRLLDYCIKNYERRDHGIWEMRGELHYFTHGRAMMWAAFDCALDAVAKHETLTGDTETWRKYRDQLYDEIFSRGFDAERNTFRQIYDNPGVDASLLQLPHTGIIAVTDQRMHDTVVAIVRELGDDHGLIYRYNSDGPRAEYPFLICNFWLAEHYARAGHLDAATRLLEQLVGYANDLGLLAEEYDPVRERLAGNFPQAFSHIGVIRAVDAIARAQ</sequence>
<evidence type="ECO:0000259" key="1">
    <source>
        <dbReference type="Pfam" id="PF00723"/>
    </source>
</evidence>
<evidence type="ECO:0000313" key="3">
    <source>
        <dbReference type="EMBL" id="SPW24551.1"/>
    </source>
</evidence>
<dbReference type="InterPro" id="IPR011613">
    <property type="entry name" value="GH15-like"/>
</dbReference>
<organism evidence="3 4">
    <name type="scientific">Corynebacterium matruchotii</name>
    <dbReference type="NCBI Taxonomy" id="43768"/>
    <lineage>
        <taxon>Bacteria</taxon>
        <taxon>Bacillati</taxon>
        <taxon>Actinomycetota</taxon>
        <taxon>Actinomycetes</taxon>
        <taxon>Mycobacteriales</taxon>
        <taxon>Corynebacteriaceae</taxon>
        <taxon>Corynebacterium</taxon>
    </lineage>
</organism>
<dbReference type="RefSeq" id="WP_005526902.1">
    <property type="nucleotide sequence ID" value="NZ_CBDEZY010000076.1"/>
</dbReference>
<dbReference type="GO" id="GO:0004555">
    <property type="term" value="F:alpha,alpha-trehalase activity"/>
    <property type="evidence" value="ECO:0007669"/>
    <property type="project" value="UniProtKB-EC"/>
</dbReference>
<protein>
    <submittedName>
        <fullName evidence="3">Glycoside hydrolase 15-related protein</fullName>
        <ecNumber evidence="3">3.2.1.28</ecNumber>
    </submittedName>
</protein>
<dbReference type="PANTHER" id="PTHR31616">
    <property type="entry name" value="TREHALASE"/>
    <property type="match status" value="1"/>
</dbReference>
<dbReference type="EMBL" id="UARK01000001">
    <property type="protein sequence ID" value="SPW24551.1"/>
    <property type="molecule type" value="Genomic_DNA"/>
</dbReference>
<name>A0A6H9XSC5_9CORY</name>
<dbReference type="GeneID" id="84574640"/>
<proteinExistence type="predicted"/>
<dbReference type="SUPFAM" id="SSF48208">
    <property type="entry name" value="Six-hairpin glycosidases"/>
    <property type="match status" value="1"/>
</dbReference>
<dbReference type="GO" id="GO:0005975">
    <property type="term" value="P:carbohydrate metabolic process"/>
    <property type="evidence" value="ECO:0007669"/>
    <property type="project" value="InterPro"/>
</dbReference>
<keyword evidence="3" id="KW-0378">Hydrolase</keyword>
<dbReference type="InterPro" id="IPR012341">
    <property type="entry name" value="6hp_glycosidase-like_sf"/>
</dbReference>
<feature type="domain" description="Trehalase-like N-terminal" evidence="2">
    <location>
        <begin position="6"/>
        <end position="125"/>
    </location>
</feature>
<evidence type="ECO:0000313" key="4">
    <source>
        <dbReference type="Proteomes" id="UP000249886"/>
    </source>
</evidence>
<reference evidence="3 4" key="1">
    <citation type="submission" date="2018-06" db="EMBL/GenBank/DDBJ databases">
        <authorList>
            <consortium name="Pathogen Informatics"/>
            <person name="Doyle S."/>
        </authorList>
    </citation>
    <scope>NUCLEOTIDE SEQUENCE [LARGE SCALE GENOMIC DNA]</scope>
    <source>
        <strain evidence="3 4">NCTC10254</strain>
    </source>
</reference>